<organism evidence="2 3">
    <name type="scientific">Mycena rosella</name>
    <name type="common">Pink bonnet</name>
    <name type="synonym">Agaricus rosellus</name>
    <dbReference type="NCBI Taxonomy" id="1033263"/>
    <lineage>
        <taxon>Eukaryota</taxon>
        <taxon>Fungi</taxon>
        <taxon>Dikarya</taxon>
        <taxon>Basidiomycota</taxon>
        <taxon>Agaricomycotina</taxon>
        <taxon>Agaricomycetes</taxon>
        <taxon>Agaricomycetidae</taxon>
        <taxon>Agaricales</taxon>
        <taxon>Marasmiineae</taxon>
        <taxon>Mycenaceae</taxon>
        <taxon>Mycena</taxon>
    </lineage>
</organism>
<accession>A0AAD7BCX0</accession>
<gene>
    <name evidence="2" type="ORF">B0H17DRAFT_1220020</name>
</gene>
<proteinExistence type="predicted"/>
<keyword evidence="3" id="KW-1185">Reference proteome</keyword>
<dbReference type="EMBL" id="JARKIE010000764">
    <property type="protein sequence ID" value="KAJ7617707.1"/>
    <property type="molecule type" value="Genomic_DNA"/>
</dbReference>
<protein>
    <submittedName>
        <fullName evidence="2">Uncharacterized protein</fullName>
    </submittedName>
</protein>
<reference evidence="2" key="1">
    <citation type="submission" date="2023-03" db="EMBL/GenBank/DDBJ databases">
        <title>Massive genome expansion in bonnet fungi (Mycena s.s.) driven by repeated elements and novel gene families across ecological guilds.</title>
        <authorList>
            <consortium name="Lawrence Berkeley National Laboratory"/>
            <person name="Harder C.B."/>
            <person name="Miyauchi S."/>
            <person name="Viragh M."/>
            <person name="Kuo A."/>
            <person name="Thoen E."/>
            <person name="Andreopoulos B."/>
            <person name="Lu D."/>
            <person name="Skrede I."/>
            <person name="Drula E."/>
            <person name="Henrissat B."/>
            <person name="Morin E."/>
            <person name="Kohler A."/>
            <person name="Barry K."/>
            <person name="LaButti K."/>
            <person name="Morin E."/>
            <person name="Salamov A."/>
            <person name="Lipzen A."/>
            <person name="Mereny Z."/>
            <person name="Hegedus B."/>
            <person name="Baldrian P."/>
            <person name="Stursova M."/>
            <person name="Weitz H."/>
            <person name="Taylor A."/>
            <person name="Grigoriev I.V."/>
            <person name="Nagy L.G."/>
            <person name="Martin F."/>
            <person name="Kauserud H."/>
        </authorList>
    </citation>
    <scope>NUCLEOTIDE SEQUENCE</scope>
    <source>
        <strain evidence="2">CBHHK067</strain>
    </source>
</reference>
<dbReference type="AlphaFoldDB" id="A0AAD7BCX0"/>
<dbReference type="Proteomes" id="UP001221757">
    <property type="component" value="Unassembled WGS sequence"/>
</dbReference>
<evidence type="ECO:0000256" key="1">
    <source>
        <dbReference type="SAM" id="MobiDB-lite"/>
    </source>
</evidence>
<name>A0AAD7BCX0_MYCRO</name>
<evidence type="ECO:0000313" key="3">
    <source>
        <dbReference type="Proteomes" id="UP001221757"/>
    </source>
</evidence>
<sequence>MYLEQLGSLPTTFPKMMFTVASLQSAFLELDALYKYMTIHKGQINDYLNPSPMDHRTIRCFVGVFTSVPSVAQQLWVAGCPCWFLHPCYVLNEENILEVVPLREPTANLYDPEAHVHDAPPFLYSDNTMLAKIAEIQRAAREAPWYRDPCKTSTRPCASFPGADAPIPALPVAGGSRSAMRSDKQPHRAQPYPQQNPNPAKRPPNGRQNGGKNGRKKEFPRMTATPAHRLTAAAWGGMIPTPNESDRFARLDVPHMLPPIVAWANALAAVDRAVMPSKDEEVDT</sequence>
<evidence type="ECO:0000313" key="2">
    <source>
        <dbReference type="EMBL" id="KAJ7617707.1"/>
    </source>
</evidence>
<feature type="region of interest" description="Disordered" evidence="1">
    <location>
        <begin position="168"/>
        <end position="224"/>
    </location>
</feature>
<comment type="caution">
    <text evidence="2">The sequence shown here is derived from an EMBL/GenBank/DDBJ whole genome shotgun (WGS) entry which is preliminary data.</text>
</comment>